<organism evidence="2 3">
    <name type="scientific">Roseobacter insulae</name>
    <dbReference type="NCBI Taxonomy" id="2859783"/>
    <lineage>
        <taxon>Bacteria</taxon>
        <taxon>Pseudomonadati</taxon>
        <taxon>Pseudomonadota</taxon>
        <taxon>Alphaproteobacteria</taxon>
        <taxon>Rhodobacterales</taxon>
        <taxon>Roseobacteraceae</taxon>
        <taxon>Roseobacter</taxon>
    </lineage>
</organism>
<evidence type="ECO:0000313" key="3">
    <source>
        <dbReference type="Proteomes" id="UP001138661"/>
    </source>
</evidence>
<reference evidence="2" key="1">
    <citation type="submission" date="2021-07" db="EMBL/GenBank/DDBJ databases">
        <title>Roseobacter insulae sp. nov., isolated from a tidal flat.</title>
        <authorList>
            <person name="Park S."/>
            <person name="Yoon J.-H."/>
        </authorList>
    </citation>
    <scope>NUCLEOTIDE SEQUENCE</scope>
    <source>
        <strain evidence="2">YSTF-M11</strain>
    </source>
</reference>
<evidence type="ECO:0000256" key="1">
    <source>
        <dbReference type="SAM" id="MobiDB-lite"/>
    </source>
</evidence>
<feature type="region of interest" description="Disordered" evidence="1">
    <location>
        <begin position="41"/>
        <end position="93"/>
    </location>
</feature>
<sequence>MSQNKDVLPCAVFSLHQQRITHAAITKNKRLSAVLAHIKEEQDKGTTKPTVKSESVRNGYTKTGRRPRGAPAKMEAYYDRRRAERKASQPCDI</sequence>
<dbReference type="EMBL" id="JAHXDN010000011">
    <property type="protein sequence ID" value="MBW4710760.1"/>
    <property type="molecule type" value="Genomic_DNA"/>
</dbReference>
<protein>
    <submittedName>
        <fullName evidence="2">Uncharacterized protein</fullName>
    </submittedName>
</protein>
<keyword evidence="3" id="KW-1185">Reference proteome</keyword>
<gene>
    <name evidence="2" type="ORF">KX928_23465</name>
</gene>
<feature type="compositionally biased region" description="Basic and acidic residues" evidence="1">
    <location>
        <begin position="76"/>
        <end position="87"/>
    </location>
</feature>
<dbReference type="Proteomes" id="UP001138661">
    <property type="component" value="Unassembled WGS sequence"/>
</dbReference>
<accession>A0A9X1K0Y6</accession>
<feature type="compositionally biased region" description="Polar residues" evidence="1">
    <location>
        <begin position="47"/>
        <end position="61"/>
    </location>
</feature>
<name>A0A9X1K0Y6_9RHOB</name>
<comment type="caution">
    <text evidence="2">The sequence shown here is derived from an EMBL/GenBank/DDBJ whole genome shotgun (WGS) entry which is preliminary data.</text>
</comment>
<proteinExistence type="predicted"/>
<dbReference type="AlphaFoldDB" id="A0A9X1K0Y6"/>
<evidence type="ECO:0000313" key="2">
    <source>
        <dbReference type="EMBL" id="MBW4710760.1"/>
    </source>
</evidence>